<dbReference type="InterPro" id="IPR013815">
    <property type="entry name" value="ATP_grasp_subdomain_1"/>
</dbReference>
<evidence type="ECO:0000256" key="6">
    <source>
        <dbReference type="ARBA" id="ARBA00022723"/>
    </source>
</evidence>
<evidence type="ECO:0000256" key="13">
    <source>
        <dbReference type="ARBA" id="ARBA00047359"/>
    </source>
</evidence>
<dbReference type="GO" id="GO:0005524">
    <property type="term" value="F:ATP binding"/>
    <property type="evidence" value="ECO:0007669"/>
    <property type="project" value="UniProtKB-KW"/>
</dbReference>
<comment type="catalytic activity">
    <reaction evidence="14">
        <text>hydrogencarbonate + L-glutamine + 2 ATP + H2O = carbamoyl phosphate + L-glutamate + 2 ADP + phosphate + 2 H(+)</text>
        <dbReference type="Rhea" id="RHEA:18633"/>
        <dbReference type="ChEBI" id="CHEBI:15377"/>
        <dbReference type="ChEBI" id="CHEBI:15378"/>
        <dbReference type="ChEBI" id="CHEBI:17544"/>
        <dbReference type="ChEBI" id="CHEBI:29985"/>
        <dbReference type="ChEBI" id="CHEBI:30616"/>
        <dbReference type="ChEBI" id="CHEBI:43474"/>
        <dbReference type="ChEBI" id="CHEBI:58228"/>
        <dbReference type="ChEBI" id="CHEBI:58359"/>
        <dbReference type="ChEBI" id="CHEBI:456216"/>
        <dbReference type="EC" id="6.3.5.5"/>
    </reaction>
</comment>
<dbReference type="Gene3D" id="3.30.1490.20">
    <property type="entry name" value="ATP-grasp fold, A domain"/>
    <property type="match status" value="1"/>
</dbReference>
<dbReference type="SUPFAM" id="SSF52335">
    <property type="entry name" value="Methylglyoxal synthase-like"/>
    <property type="match status" value="1"/>
</dbReference>
<comment type="catalytic activity">
    <reaction evidence="13">
        <text>hydrogencarbonate + NH4(+) + 2 ATP = carbamoyl phosphate + 2 ADP + phosphate + 2 H(+)</text>
        <dbReference type="Rhea" id="RHEA:18029"/>
        <dbReference type="ChEBI" id="CHEBI:15378"/>
        <dbReference type="ChEBI" id="CHEBI:17544"/>
        <dbReference type="ChEBI" id="CHEBI:28938"/>
        <dbReference type="ChEBI" id="CHEBI:30616"/>
        <dbReference type="ChEBI" id="CHEBI:43474"/>
        <dbReference type="ChEBI" id="CHEBI:58228"/>
        <dbReference type="ChEBI" id="CHEBI:456216"/>
        <dbReference type="EC" id="6.3.4.16"/>
    </reaction>
</comment>
<dbReference type="AlphaFoldDB" id="A0A0F9CUR9"/>
<dbReference type="SMART" id="SM00851">
    <property type="entry name" value="MGS"/>
    <property type="match status" value="1"/>
</dbReference>
<dbReference type="PROSITE" id="PS00867">
    <property type="entry name" value="CPSASE_2"/>
    <property type="match status" value="1"/>
</dbReference>
<evidence type="ECO:0000256" key="4">
    <source>
        <dbReference type="ARBA" id="ARBA00022598"/>
    </source>
</evidence>
<dbReference type="Gene3D" id="3.40.50.1380">
    <property type="entry name" value="Methylglyoxal synthase-like domain"/>
    <property type="match status" value="1"/>
</dbReference>
<evidence type="ECO:0000259" key="16">
    <source>
        <dbReference type="PROSITE" id="PS51855"/>
    </source>
</evidence>
<dbReference type="InterPro" id="IPR036914">
    <property type="entry name" value="MGS-like_dom_sf"/>
</dbReference>
<evidence type="ECO:0000256" key="10">
    <source>
        <dbReference type="ARBA" id="ARBA00022842"/>
    </source>
</evidence>
<feature type="non-terminal residue" evidence="17">
    <location>
        <position position="1"/>
    </location>
</feature>
<evidence type="ECO:0000259" key="15">
    <source>
        <dbReference type="PROSITE" id="PS50975"/>
    </source>
</evidence>
<dbReference type="InterPro" id="IPR033937">
    <property type="entry name" value="MGS_CPS_CarB"/>
</dbReference>
<evidence type="ECO:0000256" key="9">
    <source>
        <dbReference type="ARBA" id="ARBA00022840"/>
    </source>
</evidence>
<evidence type="ECO:0000256" key="14">
    <source>
        <dbReference type="ARBA" id="ARBA00048816"/>
    </source>
</evidence>
<keyword evidence="9" id="KW-0067">ATP-binding</keyword>
<dbReference type="GO" id="GO:0046872">
    <property type="term" value="F:metal ion binding"/>
    <property type="evidence" value="ECO:0007669"/>
    <property type="project" value="UniProtKB-KW"/>
</dbReference>
<dbReference type="PROSITE" id="PS50975">
    <property type="entry name" value="ATP_GRASP"/>
    <property type="match status" value="1"/>
</dbReference>
<evidence type="ECO:0000256" key="12">
    <source>
        <dbReference type="ARBA" id="ARBA00023211"/>
    </source>
</evidence>
<dbReference type="FunFam" id="3.30.470.20:FF:000026">
    <property type="entry name" value="Carbamoyl-phosphate synthase large chain"/>
    <property type="match status" value="1"/>
</dbReference>
<keyword evidence="3" id="KW-0055">Arginine biosynthesis</keyword>
<evidence type="ECO:0000256" key="5">
    <source>
        <dbReference type="ARBA" id="ARBA00022605"/>
    </source>
</evidence>
<dbReference type="GO" id="GO:0004087">
    <property type="term" value="F:carbamoyl-phosphate synthase (ammonia) activity"/>
    <property type="evidence" value="ECO:0007669"/>
    <property type="project" value="UniProtKB-EC"/>
</dbReference>
<dbReference type="UniPathway" id="UPA00070">
    <property type="reaction ID" value="UER00115"/>
</dbReference>
<dbReference type="PROSITE" id="PS51855">
    <property type="entry name" value="MGS"/>
    <property type="match status" value="1"/>
</dbReference>
<comment type="pathway">
    <text evidence="1">Amino-acid biosynthesis; L-arginine biosynthesis; carbamoyl phosphate from bicarbonate: step 1/1.</text>
</comment>
<dbReference type="EMBL" id="LAZR01031715">
    <property type="protein sequence ID" value="KKL52929.1"/>
    <property type="molecule type" value="Genomic_DNA"/>
</dbReference>
<keyword evidence="8" id="KW-0547">Nucleotide-binding</keyword>
<accession>A0A0F9CUR9</accession>
<dbReference type="Pfam" id="PF02786">
    <property type="entry name" value="CPSase_L_D2"/>
    <property type="match status" value="2"/>
</dbReference>
<gene>
    <name evidence="17" type="ORF">LCGC14_2280540</name>
</gene>
<evidence type="ECO:0000256" key="7">
    <source>
        <dbReference type="ARBA" id="ARBA00022737"/>
    </source>
</evidence>
<dbReference type="PANTHER" id="PTHR11405:SF53">
    <property type="entry name" value="CARBAMOYL-PHOSPHATE SYNTHASE [AMMONIA], MITOCHONDRIAL"/>
    <property type="match status" value="1"/>
</dbReference>
<reference evidence="17" key="1">
    <citation type="journal article" date="2015" name="Nature">
        <title>Complex archaea that bridge the gap between prokaryotes and eukaryotes.</title>
        <authorList>
            <person name="Spang A."/>
            <person name="Saw J.H."/>
            <person name="Jorgensen S.L."/>
            <person name="Zaremba-Niedzwiedzka K."/>
            <person name="Martijn J."/>
            <person name="Lind A.E."/>
            <person name="van Eijk R."/>
            <person name="Schleper C."/>
            <person name="Guy L."/>
            <person name="Ettema T.J."/>
        </authorList>
    </citation>
    <scope>NUCLEOTIDE SEQUENCE</scope>
</reference>
<evidence type="ECO:0000256" key="11">
    <source>
        <dbReference type="ARBA" id="ARBA00022975"/>
    </source>
</evidence>
<comment type="caution">
    <text evidence="17">The sequence shown here is derived from an EMBL/GenBank/DDBJ whole genome shotgun (WGS) entry which is preliminary data.</text>
</comment>
<dbReference type="Pfam" id="PF02142">
    <property type="entry name" value="MGS"/>
    <property type="match status" value="1"/>
</dbReference>
<comment type="similarity">
    <text evidence="2">Belongs to the CarB family.</text>
</comment>
<dbReference type="GO" id="GO:0044205">
    <property type="term" value="P:'de novo' UMP biosynthetic process"/>
    <property type="evidence" value="ECO:0007669"/>
    <property type="project" value="UniProtKB-UniPathway"/>
</dbReference>
<evidence type="ECO:0000256" key="2">
    <source>
        <dbReference type="ARBA" id="ARBA00009799"/>
    </source>
</evidence>
<organism evidence="17">
    <name type="scientific">marine sediment metagenome</name>
    <dbReference type="NCBI Taxonomy" id="412755"/>
    <lineage>
        <taxon>unclassified sequences</taxon>
        <taxon>metagenomes</taxon>
        <taxon>ecological metagenomes</taxon>
    </lineage>
</organism>
<keyword evidence="4" id="KW-0436">Ligase</keyword>
<keyword evidence="11" id="KW-0665">Pyrimidine biosynthesis</keyword>
<dbReference type="GO" id="GO:0004088">
    <property type="term" value="F:carbamoyl-phosphate synthase (glutamine-hydrolyzing) activity"/>
    <property type="evidence" value="ECO:0007669"/>
    <property type="project" value="UniProtKB-EC"/>
</dbReference>
<dbReference type="GO" id="GO:0006541">
    <property type="term" value="P:glutamine metabolic process"/>
    <property type="evidence" value="ECO:0007669"/>
    <property type="project" value="TreeGrafter"/>
</dbReference>
<evidence type="ECO:0000256" key="3">
    <source>
        <dbReference type="ARBA" id="ARBA00022571"/>
    </source>
</evidence>
<feature type="domain" description="ATP-grasp" evidence="15">
    <location>
        <begin position="1"/>
        <end position="177"/>
    </location>
</feature>
<name>A0A0F9CUR9_9ZZZZ</name>
<evidence type="ECO:0000313" key="17">
    <source>
        <dbReference type="EMBL" id="KKL52929.1"/>
    </source>
</evidence>
<dbReference type="GO" id="GO:0006526">
    <property type="term" value="P:L-arginine biosynthetic process"/>
    <property type="evidence" value="ECO:0007669"/>
    <property type="project" value="UniProtKB-KW"/>
</dbReference>
<evidence type="ECO:0000256" key="1">
    <source>
        <dbReference type="ARBA" id="ARBA00005077"/>
    </source>
</evidence>
<proteinExistence type="inferred from homology"/>
<keyword evidence="5" id="KW-0028">Amino-acid biosynthesis</keyword>
<dbReference type="PANTHER" id="PTHR11405">
    <property type="entry name" value="CARBAMOYLTRANSFERASE FAMILY MEMBER"/>
    <property type="match status" value="1"/>
</dbReference>
<dbReference type="CDD" id="cd01424">
    <property type="entry name" value="MGS_CPS_II"/>
    <property type="match status" value="1"/>
</dbReference>
<dbReference type="InterPro" id="IPR005479">
    <property type="entry name" value="CPAse_ATP-bd"/>
</dbReference>
<dbReference type="InterPro" id="IPR011607">
    <property type="entry name" value="MGS-like_dom"/>
</dbReference>
<keyword evidence="7" id="KW-0677">Repeat</keyword>
<dbReference type="InterPro" id="IPR011761">
    <property type="entry name" value="ATP-grasp"/>
</dbReference>
<dbReference type="PRINTS" id="PR00098">
    <property type="entry name" value="CPSASE"/>
</dbReference>
<keyword evidence="12" id="KW-0464">Manganese</keyword>
<feature type="domain" description="MGS-like" evidence="16">
    <location>
        <begin position="246"/>
        <end position="384"/>
    </location>
</feature>
<dbReference type="InterPro" id="IPR005483">
    <property type="entry name" value="CPSase_dom"/>
</dbReference>
<sequence length="384" mass="41138">PVLVRPSYVLGGRAMEIVQNATELIRYVTEAVAIGEGKPILIDKYLEGKEAEVDAVCDGESTLIPGVMEHIERAGVHSGDSMAVYPALGLTMDEVNTIVDYTQRIGAALKVRGLMNLQYVIMRSDTGERGGQLPSGGDGGSSTVYILELNPRASRTIPFISKVTGVPMVRLAIQVMLGKTLAELGYQPGLWPKRKLVAVKAPVFSMSKLIGVDTYLGPEMKSTGEVMGVDYTFESALAKALHASGLALPNRGSILLSLADRTKPEALPVVRSLAECGYRIYATEGTAAMLRAINLTVEQVPKRLDEGHPNVVDIIREGLVDVVINTPQGGQAATLRDGFQIRRAAAERRIPSFTSIDTAAAAVSALAGGDRHFTVQPLRDYLSP</sequence>
<keyword evidence="6" id="KW-0479">Metal-binding</keyword>
<evidence type="ECO:0000256" key="8">
    <source>
        <dbReference type="ARBA" id="ARBA00022741"/>
    </source>
</evidence>
<dbReference type="SUPFAM" id="SSF56059">
    <property type="entry name" value="Glutathione synthetase ATP-binding domain-like"/>
    <property type="match status" value="1"/>
</dbReference>
<keyword evidence="10" id="KW-0460">Magnesium</keyword>
<protein>
    <submittedName>
        <fullName evidence="17">Uncharacterized protein</fullName>
    </submittedName>
</protein>
<dbReference type="GO" id="GO:0005737">
    <property type="term" value="C:cytoplasm"/>
    <property type="evidence" value="ECO:0007669"/>
    <property type="project" value="TreeGrafter"/>
</dbReference>
<dbReference type="Gene3D" id="3.30.470.20">
    <property type="entry name" value="ATP-grasp fold, B domain"/>
    <property type="match status" value="1"/>
</dbReference>